<protein>
    <submittedName>
        <fullName evidence="2">Uncharacterized protein</fullName>
    </submittedName>
</protein>
<dbReference type="EMBL" id="BTGU01020881">
    <property type="protein sequence ID" value="GMN75764.1"/>
    <property type="molecule type" value="Genomic_DNA"/>
</dbReference>
<dbReference type="EMBL" id="BTGU01020879">
    <property type="protein sequence ID" value="GMN75762.1"/>
    <property type="molecule type" value="Genomic_DNA"/>
</dbReference>
<gene>
    <name evidence="2" type="ORF">TIFTF001_056482</name>
    <name evidence="3" type="ORF">TIFTF001_056484</name>
</gene>
<dbReference type="AlphaFoldDB" id="A0AA88EIT8"/>
<keyword evidence="1" id="KW-0812">Transmembrane</keyword>
<proteinExistence type="predicted"/>
<feature type="transmembrane region" description="Helical" evidence="1">
    <location>
        <begin position="61"/>
        <end position="79"/>
    </location>
</feature>
<evidence type="ECO:0000313" key="3">
    <source>
        <dbReference type="EMBL" id="GMN75764.1"/>
    </source>
</evidence>
<evidence type="ECO:0000313" key="2">
    <source>
        <dbReference type="EMBL" id="GMN75762.1"/>
    </source>
</evidence>
<keyword evidence="4" id="KW-1185">Reference proteome</keyword>
<keyword evidence="1" id="KW-1133">Transmembrane helix</keyword>
<reference evidence="2" key="1">
    <citation type="submission" date="2023-07" db="EMBL/GenBank/DDBJ databases">
        <title>draft genome sequence of fig (Ficus carica).</title>
        <authorList>
            <person name="Takahashi T."/>
            <person name="Nishimura K."/>
        </authorList>
    </citation>
    <scope>NUCLEOTIDE SEQUENCE</scope>
</reference>
<dbReference type="Proteomes" id="UP001187192">
    <property type="component" value="Unassembled WGS sequence"/>
</dbReference>
<sequence>MEVQLQRLLTLERDHELREGSAEDKLFFHLTRASACVLGEEVIFKGSKVSKRRIPKRREKGILGTAFMVLTSFCLAKFLDPDDHLGSTLVYEIYG</sequence>
<organism evidence="2 4">
    <name type="scientific">Ficus carica</name>
    <name type="common">Common fig</name>
    <dbReference type="NCBI Taxonomy" id="3494"/>
    <lineage>
        <taxon>Eukaryota</taxon>
        <taxon>Viridiplantae</taxon>
        <taxon>Streptophyta</taxon>
        <taxon>Embryophyta</taxon>
        <taxon>Tracheophyta</taxon>
        <taxon>Spermatophyta</taxon>
        <taxon>Magnoliopsida</taxon>
        <taxon>eudicotyledons</taxon>
        <taxon>Gunneridae</taxon>
        <taxon>Pentapetalae</taxon>
        <taxon>rosids</taxon>
        <taxon>fabids</taxon>
        <taxon>Rosales</taxon>
        <taxon>Moraceae</taxon>
        <taxon>Ficeae</taxon>
        <taxon>Ficus</taxon>
    </lineage>
</organism>
<evidence type="ECO:0000256" key="1">
    <source>
        <dbReference type="SAM" id="Phobius"/>
    </source>
</evidence>
<keyword evidence="1" id="KW-0472">Membrane</keyword>
<name>A0AA88EIT8_FICCA</name>
<accession>A0AA88EIT8</accession>
<comment type="caution">
    <text evidence="2">The sequence shown here is derived from an EMBL/GenBank/DDBJ whole genome shotgun (WGS) entry which is preliminary data.</text>
</comment>
<evidence type="ECO:0000313" key="4">
    <source>
        <dbReference type="Proteomes" id="UP001187192"/>
    </source>
</evidence>